<dbReference type="Gene3D" id="1.10.10.10">
    <property type="entry name" value="Winged helix-like DNA-binding domain superfamily/Winged helix DNA-binding domain"/>
    <property type="match status" value="1"/>
</dbReference>
<dbReference type="InterPro" id="IPR036388">
    <property type="entry name" value="WH-like_DNA-bd_sf"/>
</dbReference>
<dbReference type="SUPFAM" id="SSF57783">
    <property type="entry name" value="Zinc beta-ribbon"/>
    <property type="match status" value="1"/>
</dbReference>
<gene>
    <name evidence="12" type="ORF">XPG1_1132</name>
</gene>
<evidence type="ECO:0000256" key="9">
    <source>
        <dbReference type="ARBA" id="ARBA00022840"/>
    </source>
</evidence>
<feature type="domain" description="SF3 helicase" evidence="11">
    <location>
        <begin position="508"/>
        <end position="661"/>
    </location>
</feature>
<dbReference type="SMART" id="SM00778">
    <property type="entry name" value="Prim_Zn_Ribbon"/>
    <property type="match status" value="1"/>
</dbReference>
<dbReference type="InterPro" id="IPR006171">
    <property type="entry name" value="TOPRIM_dom"/>
</dbReference>
<dbReference type="Pfam" id="PF08273">
    <property type="entry name" value="Zn_Ribbon_Prim"/>
    <property type="match status" value="1"/>
</dbReference>
<dbReference type="Proteomes" id="UP000032735">
    <property type="component" value="Chromosome"/>
</dbReference>
<dbReference type="InterPro" id="IPR013237">
    <property type="entry name" value="Phage_T7_Gp4_N"/>
</dbReference>
<protein>
    <submittedName>
        <fullName evidence="12">Putative phage primase</fullName>
    </submittedName>
</protein>
<dbReference type="InterPro" id="IPR004968">
    <property type="entry name" value="DNA_primase/NTPase_C"/>
</dbReference>
<accession>A0A068R0J9</accession>
<evidence type="ECO:0000313" key="13">
    <source>
        <dbReference type="Proteomes" id="UP000032735"/>
    </source>
</evidence>
<keyword evidence="6" id="KW-0547">Nucleotide-binding</keyword>
<evidence type="ECO:0000259" key="11">
    <source>
        <dbReference type="PROSITE" id="PS51206"/>
    </source>
</evidence>
<keyword evidence="8" id="KW-0347">Helicase</keyword>
<dbReference type="KEGG" id="xpo:XPG1_1132"/>
<evidence type="ECO:0000256" key="7">
    <source>
        <dbReference type="ARBA" id="ARBA00022801"/>
    </source>
</evidence>
<evidence type="ECO:0000256" key="5">
    <source>
        <dbReference type="ARBA" id="ARBA00022705"/>
    </source>
</evidence>
<dbReference type="InterPro" id="IPR036390">
    <property type="entry name" value="WH_DNA-bd_sf"/>
</dbReference>
<dbReference type="AlphaFoldDB" id="A0A068R0J9"/>
<dbReference type="HOGENOM" id="CLU_024126_2_0_6"/>
<dbReference type="InterPro" id="IPR014818">
    <property type="entry name" value="Phage/plasmid_primase_P4_C"/>
</dbReference>
<dbReference type="Gene3D" id="3.90.580.10">
    <property type="entry name" value="Zinc finger, CHC2-type domain"/>
    <property type="match status" value="1"/>
</dbReference>
<evidence type="ECO:0000256" key="2">
    <source>
        <dbReference type="ARBA" id="ARBA00022515"/>
    </source>
</evidence>
<dbReference type="GO" id="GO:0005524">
    <property type="term" value="F:ATP binding"/>
    <property type="evidence" value="ECO:0007669"/>
    <property type="project" value="UniProtKB-KW"/>
</dbReference>
<keyword evidence="5" id="KW-0235">DNA replication</keyword>
<dbReference type="InterPro" id="IPR027417">
    <property type="entry name" value="P-loop_NTPase"/>
</dbReference>
<dbReference type="GO" id="GO:1990077">
    <property type="term" value="C:primosome complex"/>
    <property type="evidence" value="ECO:0007669"/>
    <property type="project" value="UniProtKB-KW"/>
</dbReference>
<dbReference type="PANTHER" id="PTHR35372:SF2">
    <property type="entry name" value="SF3 HELICASE DOMAIN-CONTAINING PROTEIN"/>
    <property type="match status" value="1"/>
</dbReference>
<sequence>MSQSSAYGYNSRKNNEEIRPIDVIRTVKKSAMNHWQSLLPACGVEVPAKGKHGACPICGGTDRFHFIDDHGNGDWHCRQCDQPNHGDGLDLVARVKGITVFAAAKLVSGALALPLPESKPARKEAPKSETPSIIEKVNRLLAQATLGQSGYLEKKGLQCPKQRLLKEGILLLITQTLNGTITGAQTIKPNGEKRLVAGTQKKGSFIPVSEITGTPDTFIITEGYATALTVSQLHEGVVLAALDEGNFPNVAEQVRELWPDAKIILAADNDWHEPGELDKNGKPKKNVGKIAAEKTAKAINGWVTLPPTEYKADWDDYRQRHGIEAAKQAFSHGLYQVGEKKAVNAEAAQIHEAKPKKANNNLAQMAASQRGALLVESYGKVVVNPDSEMVYHYNGTTWETVSDNELRRAMVAIFDQHDTPYSPNGINNAIYAMKLQVPIIGEQRQDLIGFSNGVYELSTQKFIPHQPEHWLMNHNGIKFTQPAIGENLPDHAPDFYRWLSHAAGQNENKMNRIKAALFMILANRYDWQLFIEVTGEGGSGKSIFTYIATLLAGEHNTASGNMRALDEARGRYQFVGKSLITLPDQVKYVGEGAGIKAITGGDLIEIDGKYEKQFSTVIKAVVLATNNEPMSFTERNGGIARRRVIFPFNIPVKESEKDPQLPEKISRELPVIIRHLLNEFADQNKAKKLLQAQRDSNEALTVKSNSDPLYRFCGYLVSVNDTTGMKMGNKNISPRAPRLYLYHAYLSFMEAHGFERPLTLTKFGESIPKIMLEYRKEYRKVRTKKGYSYNVELSEEAEEWLPSVPECRDFKSPV</sequence>
<keyword evidence="9" id="KW-0067">ATP-binding</keyword>
<dbReference type="PANTHER" id="PTHR35372">
    <property type="entry name" value="ATP BINDING PROTEIN-RELATED"/>
    <property type="match status" value="1"/>
</dbReference>
<dbReference type="GO" id="GO:0016779">
    <property type="term" value="F:nucleotidyltransferase activity"/>
    <property type="evidence" value="ECO:0007669"/>
    <property type="project" value="UniProtKB-KW"/>
</dbReference>
<keyword evidence="1" id="KW-0240">DNA-directed RNA polymerase</keyword>
<dbReference type="InterPro" id="IPR045455">
    <property type="entry name" value="NrS-1_pol-like_helicase"/>
</dbReference>
<dbReference type="InterPro" id="IPR014015">
    <property type="entry name" value="Helicase_SF3_DNA-vir"/>
</dbReference>
<dbReference type="Pfam" id="PF13362">
    <property type="entry name" value="Toprim_3"/>
    <property type="match status" value="1"/>
</dbReference>
<dbReference type="Gene3D" id="3.40.50.300">
    <property type="entry name" value="P-loop containing nucleotide triphosphate hydrolases"/>
    <property type="match status" value="1"/>
</dbReference>
<evidence type="ECO:0000256" key="10">
    <source>
        <dbReference type="ARBA" id="ARBA00023163"/>
    </source>
</evidence>
<dbReference type="Pfam" id="PF03288">
    <property type="entry name" value="Pox_D5"/>
    <property type="match status" value="1"/>
</dbReference>
<dbReference type="GO" id="GO:0003677">
    <property type="term" value="F:DNA binding"/>
    <property type="evidence" value="ECO:0007669"/>
    <property type="project" value="InterPro"/>
</dbReference>
<keyword evidence="4" id="KW-0548">Nucleotidyltransferase</keyword>
<dbReference type="InterPro" id="IPR034154">
    <property type="entry name" value="TOPRIM_DnaG/twinkle"/>
</dbReference>
<keyword evidence="13" id="KW-1185">Reference proteome</keyword>
<dbReference type="SUPFAM" id="SSF52540">
    <property type="entry name" value="P-loop containing nucleoside triphosphate hydrolases"/>
    <property type="match status" value="1"/>
</dbReference>
<dbReference type="GO" id="GO:0016787">
    <property type="term" value="F:hydrolase activity"/>
    <property type="evidence" value="ECO:0007669"/>
    <property type="project" value="UniProtKB-KW"/>
</dbReference>
<evidence type="ECO:0000256" key="4">
    <source>
        <dbReference type="ARBA" id="ARBA00022695"/>
    </source>
</evidence>
<evidence type="ECO:0000256" key="3">
    <source>
        <dbReference type="ARBA" id="ARBA00022679"/>
    </source>
</evidence>
<dbReference type="SMART" id="SM00885">
    <property type="entry name" value="D5_N"/>
    <property type="match status" value="1"/>
</dbReference>
<keyword evidence="3" id="KW-0808">Transferase</keyword>
<dbReference type="CDD" id="cd01029">
    <property type="entry name" value="TOPRIM_primases"/>
    <property type="match status" value="1"/>
</dbReference>
<proteinExistence type="predicted"/>
<keyword evidence="10" id="KW-0804">Transcription</keyword>
<dbReference type="GO" id="GO:0006269">
    <property type="term" value="P:DNA replication, synthesis of primer"/>
    <property type="evidence" value="ECO:0007669"/>
    <property type="project" value="UniProtKB-KW"/>
</dbReference>
<dbReference type="SUPFAM" id="SSF46785">
    <property type="entry name" value="Winged helix' DNA-binding domain"/>
    <property type="match status" value="1"/>
</dbReference>
<dbReference type="GO" id="GO:0000428">
    <property type="term" value="C:DNA-directed RNA polymerase complex"/>
    <property type="evidence" value="ECO:0007669"/>
    <property type="project" value="UniProtKB-KW"/>
</dbReference>
<dbReference type="Pfam" id="PF19263">
    <property type="entry name" value="DUF5906"/>
    <property type="match status" value="1"/>
</dbReference>
<dbReference type="InterPro" id="IPR036977">
    <property type="entry name" value="DNA_primase_Znf_CHC2"/>
</dbReference>
<dbReference type="Pfam" id="PF08706">
    <property type="entry name" value="D5_N"/>
    <property type="match status" value="1"/>
</dbReference>
<keyword evidence="7" id="KW-0378">Hydrolase</keyword>
<dbReference type="STRING" id="1354304.XPG1_1132"/>
<dbReference type="GO" id="GO:0004386">
    <property type="term" value="F:helicase activity"/>
    <property type="evidence" value="ECO:0007669"/>
    <property type="project" value="UniProtKB-KW"/>
</dbReference>
<evidence type="ECO:0000256" key="8">
    <source>
        <dbReference type="ARBA" id="ARBA00022806"/>
    </source>
</evidence>
<dbReference type="PROSITE" id="PS51206">
    <property type="entry name" value="SF3_HELICASE_1"/>
    <property type="match status" value="1"/>
</dbReference>
<organism evidence="12 13">
    <name type="scientific">Xenorhabdus poinarii G6</name>
    <dbReference type="NCBI Taxonomy" id="1354304"/>
    <lineage>
        <taxon>Bacteria</taxon>
        <taxon>Pseudomonadati</taxon>
        <taxon>Pseudomonadota</taxon>
        <taxon>Gammaproteobacteria</taxon>
        <taxon>Enterobacterales</taxon>
        <taxon>Morganellaceae</taxon>
        <taxon>Xenorhabdus</taxon>
    </lineage>
</organism>
<dbReference type="Gene3D" id="3.40.1360.10">
    <property type="match status" value="1"/>
</dbReference>
<evidence type="ECO:0000256" key="1">
    <source>
        <dbReference type="ARBA" id="ARBA00022478"/>
    </source>
</evidence>
<keyword evidence="2" id="KW-0639">Primosome</keyword>
<evidence type="ECO:0000256" key="6">
    <source>
        <dbReference type="ARBA" id="ARBA00022741"/>
    </source>
</evidence>
<dbReference type="InterPro" id="IPR051620">
    <property type="entry name" value="ORF904-like_C"/>
</dbReference>
<evidence type="ECO:0000313" key="12">
    <source>
        <dbReference type="EMBL" id="CDG20787.1"/>
    </source>
</evidence>
<reference evidence="12 13" key="1">
    <citation type="submission" date="2013-07" db="EMBL/GenBank/DDBJ databases">
        <authorList>
            <person name="Genoscope - CEA"/>
        </authorList>
    </citation>
    <scope>NUCLEOTIDE SEQUENCE [LARGE SCALE GENOMIC DNA]</scope>
    <source>
        <strain evidence="12 13">G6</strain>
    </source>
</reference>
<dbReference type="EMBL" id="FO704551">
    <property type="protein sequence ID" value="CDG20787.1"/>
    <property type="molecule type" value="Genomic_DNA"/>
</dbReference>
<dbReference type="GO" id="GO:0008270">
    <property type="term" value="F:zinc ion binding"/>
    <property type="evidence" value="ECO:0007669"/>
    <property type="project" value="InterPro"/>
</dbReference>
<name>A0A068R0J9_9GAMM</name>
<dbReference type="OrthoDB" id="784829at2"/>